<dbReference type="Gene3D" id="3.90.1530.30">
    <property type="match status" value="1"/>
</dbReference>
<comment type="similarity">
    <text evidence="1">Belongs to the ParB family.</text>
</comment>
<name>A0AAD0S5Y4_9GAMM</name>
<evidence type="ECO:0000256" key="2">
    <source>
        <dbReference type="ARBA" id="ARBA00022829"/>
    </source>
</evidence>
<evidence type="ECO:0000313" key="6">
    <source>
        <dbReference type="Proteomes" id="UP000264605"/>
    </source>
</evidence>
<geneLocation type="plasmid" evidence="5 6">
    <name>unnamed2</name>
</geneLocation>
<dbReference type="InterPro" id="IPR050336">
    <property type="entry name" value="Chromosome_partition/occlusion"/>
</dbReference>
<dbReference type="NCBIfam" id="TIGR03734">
    <property type="entry name" value="PRTRC_parB"/>
    <property type="match status" value="1"/>
</dbReference>
<dbReference type="AlphaFoldDB" id="A0AAD0S5Y4"/>
<dbReference type="GO" id="GO:0007059">
    <property type="term" value="P:chromosome segregation"/>
    <property type="evidence" value="ECO:0007669"/>
    <property type="project" value="UniProtKB-KW"/>
</dbReference>
<dbReference type="SMART" id="SM00470">
    <property type="entry name" value="ParB"/>
    <property type="match status" value="1"/>
</dbReference>
<dbReference type="SUPFAM" id="SSF110849">
    <property type="entry name" value="ParB/Sulfiredoxin"/>
    <property type="match status" value="1"/>
</dbReference>
<dbReference type="EMBL" id="CP032092">
    <property type="protein sequence ID" value="AXV67709.1"/>
    <property type="molecule type" value="Genomic_DNA"/>
</dbReference>
<dbReference type="PANTHER" id="PTHR33375">
    <property type="entry name" value="CHROMOSOME-PARTITIONING PROTEIN PARB-RELATED"/>
    <property type="match status" value="1"/>
</dbReference>
<dbReference type="GO" id="GO:0005694">
    <property type="term" value="C:chromosome"/>
    <property type="evidence" value="ECO:0007669"/>
    <property type="project" value="TreeGrafter"/>
</dbReference>
<dbReference type="GeneID" id="99507858"/>
<dbReference type="Gene3D" id="1.10.10.2830">
    <property type="match status" value="1"/>
</dbReference>
<dbReference type="InterPro" id="IPR036086">
    <property type="entry name" value="ParB/Sulfiredoxin_sf"/>
</dbReference>
<proteinExistence type="inferred from homology"/>
<dbReference type="InterPro" id="IPR004437">
    <property type="entry name" value="ParB/RepB/Spo0J"/>
</dbReference>
<evidence type="ECO:0000256" key="3">
    <source>
        <dbReference type="SAM" id="MobiDB-lite"/>
    </source>
</evidence>
<dbReference type="NCBIfam" id="TIGR00180">
    <property type="entry name" value="parB_part"/>
    <property type="match status" value="1"/>
</dbReference>
<feature type="domain" description="ParB-like N-terminal" evidence="4">
    <location>
        <begin position="15"/>
        <end position="103"/>
    </location>
</feature>
<accession>A0AAD0S5Y4</accession>
<evidence type="ECO:0000259" key="4">
    <source>
        <dbReference type="SMART" id="SM00470"/>
    </source>
</evidence>
<evidence type="ECO:0000313" key="5">
    <source>
        <dbReference type="EMBL" id="AXV67709.1"/>
    </source>
</evidence>
<dbReference type="Pfam" id="PF17762">
    <property type="entry name" value="HTH_ParB"/>
    <property type="match status" value="1"/>
</dbReference>
<keyword evidence="2" id="KW-0159">Chromosome partition</keyword>
<dbReference type="PANTHER" id="PTHR33375:SF1">
    <property type="entry name" value="CHROMOSOME-PARTITIONING PROTEIN PARB-RELATED"/>
    <property type="match status" value="1"/>
</dbReference>
<dbReference type="RefSeq" id="WP_118845525.1">
    <property type="nucleotide sequence ID" value="NZ_CP032092.1"/>
</dbReference>
<keyword evidence="5" id="KW-0614">Plasmid</keyword>
<dbReference type="InterPro" id="IPR041468">
    <property type="entry name" value="HTH_ParB/Spo0J"/>
</dbReference>
<reference evidence="5 6" key="1">
    <citation type="submission" date="2018-08" db="EMBL/GenBank/DDBJ databases">
        <title>Draft genome sequence of Pseudoalteromonas donghaensis HJ51.</title>
        <authorList>
            <person name="Oh J."/>
            <person name="Roh D."/>
        </authorList>
    </citation>
    <scope>NUCLEOTIDE SEQUENCE [LARGE SCALE GENOMIC DNA]</scope>
    <source>
        <strain evidence="5 6">HJ51</strain>
        <plasmid evidence="5 6">unnamed2</plasmid>
    </source>
</reference>
<organism evidence="5 6">
    <name type="scientific">Pseudoalteromonas lipolytica</name>
    <dbReference type="NCBI Taxonomy" id="570156"/>
    <lineage>
        <taxon>Bacteria</taxon>
        <taxon>Pseudomonadati</taxon>
        <taxon>Pseudomonadota</taxon>
        <taxon>Gammaproteobacteria</taxon>
        <taxon>Alteromonadales</taxon>
        <taxon>Pseudoalteromonadaceae</taxon>
        <taxon>Pseudoalteromonas</taxon>
    </lineage>
</organism>
<dbReference type="GO" id="GO:0003677">
    <property type="term" value="F:DNA binding"/>
    <property type="evidence" value="ECO:0007669"/>
    <property type="project" value="InterPro"/>
</dbReference>
<dbReference type="InterPro" id="IPR022396">
    <property type="entry name" value="PRTRC_ParB"/>
</dbReference>
<protein>
    <submittedName>
        <fullName evidence="5">PRTRC system ParB family protein</fullName>
    </submittedName>
</protein>
<evidence type="ECO:0000256" key="1">
    <source>
        <dbReference type="ARBA" id="ARBA00006295"/>
    </source>
</evidence>
<dbReference type="Pfam" id="PF02195">
    <property type="entry name" value="ParB_N"/>
    <property type="match status" value="1"/>
</dbReference>
<sequence>MNNQNNVEVQVLKTVQLVPFALGNSREKNNREARKNLTESIKEAGGVLQPILVRPTANESKFEVVAGFGRWESCIELGFDDIPALIKPMTDNEAYEAQLIENLVRDDLTIVDESKAAQKFITMYQGDYSAAAERLGWTQKKLNDRVQLLRCCDDVLNALNENKIKIGHATILSSFSEKLQIGTLGNIINENWSVEYLKQRAGKAKKYLHTAKFDTKDCTACPHNTSHQIGMFDFNVSDKAACAKLSCWNVKTDEWLKEQKKLAEEKYGTVILLVECSSADRNTVSSASVGESQYNEGCASCESNVVIMDDRSGREGQTLESQCIDKVCFAKCVKAFNEPDNTQEIEAETKANSIEPSTSKSASISTKKPQPVAQKTPSAVLELEKKLIHQEAEKIFANEAWYVNGVVLASMAITTGYKPAFFKKSDSFNENVLACKPISNEQIQEAINQAVTASVSSSAKTVDSRFVFQQQALMISAMATLDNAKDIITAAWNPSEEVLKNYTGAGIKGLCVSAGFDKAFNDCEANKSAKHSFSKIAAKSKGDFIKAILAFNFDWSSFAPDTIFKHLK</sequence>
<dbReference type="SUPFAM" id="SSF109709">
    <property type="entry name" value="KorB DNA-binding domain-like"/>
    <property type="match status" value="1"/>
</dbReference>
<feature type="compositionally biased region" description="Low complexity" evidence="3">
    <location>
        <begin position="353"/>
        <end position="369"/>
    </location>
</feature>
<dbReference type="InterPro" id="IPR003115">
    <property type="entry name" value="ParB_N"/>
</dbReference>
<dbReference type="Proteomes" id="UP000264605">
    <property type="component" value="Plasmid unnamed2"/>
</dbReference>
<gene>
    <name evidence="5" type="ORF">D0907_20485</name>
</gene>
<dbReference type="KEGG" id="pdj:D0907_20485"/>
<feature type="region of interest" description="Disordered" evidence="3">
    <location>
        <begin position="343"/>
        <end position="373"/>
    </location>
</feature>